<sequence length="61" mass="6754">MSDLHAVKGPKLMFTGLDPALSQRGSERLNQEISAPRRITPFVSRAGEASQDQHHQRSLQA</sequence>
<protein>
    <submittedName>
        <fullName evidence="2">Uncharacterized protein</fullName>
    </submittedName>
</protein>
<feature type="region of interest" description="Disordered" evidence="1">
    <location>
        <begin position="23"/>
        <end position="61"/>
    </location>
</feature>
<dbReference type="EMBL" id="QUSF01000047">
    <property type="protein sequence ID" value="RLV98023.1"/>
    <property type="molecule type" value="Genomic_DNA"/>
</dbReference>
<organism evidence="2 3">
    <name type="scientific">Chloebia gouldiae</name>
    <name type="common">Gouldian finch</name>
    <name type="synonym">Erythrura gouldiae</name>
    <dbReference type="NCBI Taxonomy" id="44316"/>
    <lineage>
        <taxon>Eukaryota</taxon>
        <taxon>Metazoa</taxon>
        <taxon>Chordata</taxon>
        <taxon>Craniata</taxon>
        <taxon>Vertebrata</taxon>
        <taxon>Euteleostomi</taxon>
        <taxon>Archelosauria</taxon>
        <taxon>Archosauria</taxon>
        <taxon>Dinosauria</taxon>
        <taxon>Saurischia</taxon>
        <taxon>Theropoda</taxon>
        <taxon>Coelurosauria</taxon>
        <taxon>Aves</taxon>
        <taxon>Neognathae</taxon>
        <taxon>Neoaves</taxon>
        <taxon>Telluraves</taxon>
        <taxon>Australaves</taxon>
        <taxon>Passeriformes</taxon>
        <taxon>Passeroidea</taxon>
        <taxon>Passeridae</taxon>
        <taxon>Chloebia</taxon>
    </lineage>
</organism>
<evidence type="ECO:0000313" key="3">
    <source>
        <dbReference type="Proteomes" id="UP000276834"/>
    </source>
</evidence>
<name>A0A3L8S757_CHLGU</name>
<proteinExistence type="predicted"/>
<keyword evidence="3" id="KW-1185">Reference proteome</keyword>
<accession>A0A3L8S757</accession>
<comment type="caution">
    <text evidence="2">The sequence shown here is derived from an EMBL/GenBank/DDBJ whole genome shotgun (WGS) entry which is preliminary data.</text>
</comment>
<gene>
    <name evidence="2" type="ORF">DV515_00011193</name>
</gene>
<dbReference type="AlphaFoldDB" id="A0A3L8S757"/>
<evidence type="ECO:0000313" key="2">
    <source>
        <dbReference type="EMBL" id="RLV98023.1"/>
    </source>
</evidence>
<dbReference type="OrthoDB" id="10437980at2759"/>
<evidence type="ECO:0000256" key="1">
    <source>
        <dbReference type="SAM" id="MobiDB-lite"/>
    </source>
</evidence>
<reference evidence="2 3" key="1">
    <citation type="journal article" date="2018" name="Proc. R. Soc. B">
        <title>A non-coding region near Follistatin controls head colour polymorphism in the Gouldian finch.</title>
        <authorList>
            <person name="Toomey M.B."/>
            <person name="Marques C.I."/>
            <person name="Andrade P."/>
            <person name="Araujo P.M."/>
            <person name="Sabatino S."/>
            <person name="Gazda M.A."/>
            <person name="Afonso S."/>
            <person name="Lopes R.J."/>
            <person name="Corbo J.C."/>
            <person name="Carneiro M."/>
        </authorList>
    </citation>
    <scope>NUCLEOTIDE SEQUENCE [LARGE SCALE GENOMIC DNA]</scope>
    <source>
        <strain evidence="2">Red01</strain>
        <tissue evidence="2">Muscle</tissue>
    </source>
</reference>
<dbReference type="Proteomes" id="UP000276834">
    <property type="component" value="Unassembled WGS sequence"/>
</dbReference>